<dbReference type="EMBL" id="BT035318">
    <property type="protein sequence ID" value="ACF80323.1"/>
    <property type="molecule type" value="mRNA"/>
</dbReference>
<reference evidence="1" key="1">
    <citation type="journal article" date="2009" name="PLoS Genet.">
        <title>Sequencing, mapping, and analysis of 27,455 maize full-length cDNAs.</title>
        <authorList>
            <person name="Soderlund C."/>
            <person name="Descour A."/>
            <person name="Kudrna D."/>
            <person name="Bomhoff M."/>
            <person name="Boyd L."/>
            <person name="Currie J."/>
            <person name="Angelova A."/>
            <person name="Collura K."/>
            <person name="Wissotski M."/>
            <person name="Ashley E."/>
            <person name="Morrow D."/>
            <person name="Fernandes J."/>
            <person name="Walbot V."/>
            <person name="Yu Y."/>
        </authorList>
    </citation>
    <scope>NUCLEOTIDE SEQUENCE</scope>
    <source>
        <strain evidence="1">B73</strain>
    </source>
</reference>
<protein>
    <submittedName>
        <fullName evidence="1">Uncharacterized protein</fullName>
    </submittedName>
</protein>
<dbReference type="AlphaFoldDB" id="B4FDY0"/>
<name>B4FDY0_MAIZE</name>
<proteinExistence type="evidence at transcript level"/>
<organism evidence="1">
    <name type="scientific">Zea mays</name>
    <name type="common">Maize</name>
    <dbReference type="NCBI Taxonomy" id="4577"/>
    <lineage>
        <taxon>Eukaryota</taxon>
        <taxon>Viridiplantae</taxon>
        <taxon>Streptophyta</taxon>
        <taxon>Embryophyta</taxon>
        <taxon>Tracheophyta</taxon>
        <taxon>Spermatophyta</taxon>
        <taxon>Magnoliopsida</taxon>
        <taxon>Liliopsida</taxon>
        <taxon>Poales</taxon>
        <taxon>Poaceae</taxon>
        <taxon>PACMAD clade</taxon>
        <taxon>Panicoideae</taxon>
        <taxon>Andropogonodae</taxon>
        <taxon>Andropogoneae</taxon>
        <taxon>Tripsacinae</taxon>
        <taxon>Zea</taxon>
    </lineage>
</organism>
<evidence type="ECO:0000313" key="1">
    <source>
        <dbReference type="EMBL" id="ACF80323.1"/>
    </source>
</evidence>
<sequence length="32" mass="3734">MFCYLYLHVSVEWIYPGVPKRWGPVCNTTCNG</sequence>
<accession>B4FDY0</accession>